<dbReference type="InterPro" id="IPR008969">
    <property type="entry name" value="CarboxyPept-like_regulatory"/>
</dbReference>
<reference evidence="3 4" key="1">
    <citation type="journal article" date="2016" name="Front. Microbiol.">
        <title>Comparative Genomics Analysis of Streptomyces Species Reveals Their Adaptation to the Marine Environment and Their Diversity at the Genomic Level.</title>
        <authorList>
            <person name="Tian X."/>
            <person name="Zhang Z."/>
            <person name="Yang T."/>
            <person name="Chen M."/>
            <person name="Li J."/>
            <person name="Chen F."/>
            <person name="Yang J."/>
            <person name="Li W."/>
            <person name="Zhang B."/>
            <person name="Zhang Z."/>
            <person name="Wu J."/>
            <person name="Zhang C."/>
            <person name="Long L."/>
            <person name="Xiao J."/>
        </authorList>
    </citation>
    <scope>NUCLEOTIDE SEQUENCE [LARGE SCALE GENOMIC DNA]</scope>
    <source>
        <strain evidence="3 4">SCSIO 02100</strain>
    </source>
</reference>
<proteinExistence type="inferred from homology"/>
<dbReference type="InterPro" id="IPR036761">
    <property type="entry name" value="TTHA0802/YceI-like_sf"/>
</dbReference>
<dbReference type="Pfam" id="PF04264">
    <property type="entry name" value="YceI"/>
    <property type="match status" value="1"/>
</dbReference>
<sequence>MAGVRAHIRTRDGWPLQHAVLTVTDMTGLQVLRAQADENGVVRTKDRLPQGACTVIVTAVGYEPSASTALVTASGRADLGTLTLNQQGGSELPEPGPWTIDPAHSRVAATAQHLGISSVHGRFTDLSGRIEVGQRPEKSSVEAVIIASSIDTGNSMRDDHIRSPDFLNVEKYPEITYHATQVSPAGPDRWTVHGQLSMHGVVRDIDLDLSCLGTGPDPWGGIRTAFRATTELRRHDFSMNYNQVVAAGIAAIGTTLKVELDIQAVQGESLPSV</sequence>
<dbReference type="InterPro" id="IPR007372">
    <property type="entry name" value="Lipid/polyisoprenoid-bd_YceI"/>
</dbReference>
<evidence type="ECO:0000259" key="2">
    <source>
        <dbReference type="SMART" id="SM00867"/>
    </source>
</evidence>
<dbReference type="Proteomes" id="UP000176101">
    <property type="component" value="Unassembled WGS sequence"/>
</dbReference>
<evidence type="ECO:0000313" key="4">
    <source>
        <dbReference type="Proteomes" id="UP000176101"/>
    </source>
</evidence>
<dbReference type="SUPFAM" id="SSF49464">
    <property type="entry name" value="Carboxypeptidase regulatory domain-like"/>
    <property type="match status" value="1"/>
</dbReference>
<dbReference type="PANTHER" id="PTHR34406:SF1">
    <property type="entry name" value="PROTEIN YCEI"/>
    <property type="match status" value="1"/>
</dbReference>
<accession>A0A1E7JWI8</accession>
<dbReference type="AlphaFoldDB" id="A0A1E7JWI8"/>
<name>A0A1E7JWI8_9ACTN</name>
<evidence type="ECO:0000313" key="3">
    <source>
        <dbReference type="EMBL" id="OEU95993.1"/>
    </source>
</evidence>
<dbReference type="STRING" id="1075402.AN216_23000"/>
<keyword evidence="4" id="KW-1185">Reference proteome</keyword>
<dbReference type="OrthoDB" id="9811006at2"/>
<dbReference type="SUPFAM" id="SSF101874">
    <property type="entry name" value="YceI-like"/>
    <property type="match status" value="1"/>
</dbReference>
<comment type="caution">
    <text evidence="3">The sequence shown here is derived from an EMBL/GenBank/DDBJ whole genome shotgun (WGS) entry which is preliminary data.</text>
</comment>
<gene>
    <name evidence="3" type="ORF">AN216_23000</name>
</gene>
<dbReference type="EMBL" id="LJGU01000149">
    <property type="protein sequence ID" value="OEU95993.1"/>
    <property type="molecule type" value="Genomic_DNA"/>
</dbReference>
<protein>
    <recommendedName>
        <fullName evidence="2">Lipid/polyisoprenoid-binding YceI-like domain-containing protein</fullName>
    </recommendedName>
</protein>
<evidence type="ECO:0000256" key="1">
    <source>
        <dbReference type="ARBA" id="ARBA00008812"/>
    </source>
</evidence>
<dbReference type="RefSeq" id="WP_070198606.1">
    <property type="nucleotide sequence ID" value="NZ_LJGU01000149.1"/>
</dbReference>
<dbReference type="SMART" id="SM00867">
    <property type="entry name" value="YceI"/>
    <property type="match status" value="1"/>
</dbReference>
<feature type="domain" description="Lipid/polyisoprenoid-binding YceI-like" evidence="2">
    <location>
        <begin position="97"/>
        <end position="265"/>
    </location>
</feature>
<dbReference type="PANTHER" id="PTHR34406">
    <property type="entry name" value="PROTEIN YCEI"/>
    <property type="match status" value="1"/>
</dbReference>
<dbReference type="PATRIC" id="fig|1075402.3.peg.819"/>
<comment type="similarity">
    <text evidence="1">Belongs to the UPF0312 family.</text>
</comment>
<organism evidence="3 4">
    <name type="scientific">Streptomyces oceani</name>
    <dbReference type="NCBI Taxonomy" id="1075402"/>
    <lineage>
        <taxon>Bacteria</taxon>
        <taxon>Bacillati</taxon>
        <taxon>Actinomycetota</taxon>
        <taxon>Actinomycetes</taxon>
        <taxon>Kitasatosporales</taxon>
        <taxon>Streptomycetaceae</taxon>
        <taxon>Streptomyces</taxon>
    </lineage>
</organism>
<dbReference type="Gene3D" id="2.40.128.110">
    <property type="entry name" value="Lipid/polyisoprenoid-binding, YceI-like"/>
    <property type="match status" value="1"/>
</dbReference>